<protein>
    <submittedName>
        <fullName evidence="2">Uncharacterized protein</fullName>
    </submittedName>
</protein>
<reference evidence="2" key="1">
    <citation type="submission" date="2021-05" db="EMBL/GenBank/DDBJ databases">
        <authorList>
            <person name="Alioto T."/>
            <person name="Alioto T."/>
            <person name="Gomez Garrido J."/>
        </authorList>
    </citation>
    <scope>NUCLEOTIDE SEQUENCE</scope>
</reference>
<dbReference type="EMBL" id="HBUF01025237">
    <property type="protein sequence ID" value="CAG6612684.1"/>
    <property type="molecule type" value="Transcribed_RNA"/>
</dbReference>
<name>A0A8D8PSS5_9HEMI</name>
<proteinExistence type="predicted"/>
<dbReference type="AlphaFoldDB" id="A0A8D8PSS5"/>
<accession>A0A8D8PSS5</accession>
<organism evidence="2">
    <name type="scientific">Cacopsylla melanoneura</name>
    <dbReference type="NCBI Taxonomy" id="428564"/>
    <lineage>
        <taxon>Eukaryota</taxon>
        <taxon>Metazoa</taxon>
        <taxon>Ecdysozoa</taxon>
        <taxon>Arthropoda</taxon>
        <taxon>Hexapoda</taxon>
        <taxon>Insecta</taxon>
        <taxon>Pterygota</taxon>
        <taxon>Neoptera</taxon>
        <taxon>Paraneoptera</taxon>
        <taxon>Hemiptera</taxon>
        <taxon>Sternorrhyncha</taxon>
        <taxon>Psylloidea</taxon>
        <taxon>Psyllidae</taxon>
        <taxon>Psyllinae</taxon>
        <taxon>Cacopsylla</taxon>
    </lineage>
</organism>
<evidence type="ECO:0000256" key="1">
    <source>
        <dbReference type="SAM" id="Phobius"/>
    </source>
</evidence>
<keyword evidence="1" id="KW-0812">Transmembrane</keyword>
<keyword evidence="1" id="KW-0472">Membrane</keyword>
<sequence>MTMERIIFTEEKNGQNMLETCQNMHKICKKKMANILCTKHAKTMFYYVVYEKSSKYVQKMHYMPKHAKKPRNMRLHIYIMQKYENMKNLLPILITMIHMTYLYVLG</sequence>
<feature type="transmembrane region" description="Helical" evidence="1">
    <location>
        <begin position="88"/>
        <end position="105"/>
    </location>
</feature>
<keyword evidence="1" id="KW-1133">Transmembrane helix</keyword>
<evidence type="ECO:0000313" key="2">
    <source>
        <dbReference type="EMBL" id="CAG6612684.1"/>
    </source>
</evidence>